<proteinExistence type="predicted"/>
<dbReference type="Pfam" id="PF00109">
    <property type="entry name" value="ketoacyl-synt"/>
    <property type="match status" value="1"/>
</dbReference>
<dbReference type="InterPro" id="IPR015421">
    <property type="entry name" value="PyrdxlP-dep_Trfase_major"/>
</dbReference>
<dbReference type="GO" id="GO:0005737">
    <property type="term" value="C:cytoplasm"/>
    <property type="evidence" value="ECO:0007669"/>
    <property type="project" value="TreeGrafter"/>
</dbReference>
<dbReference type="PANTHER" id="PTHR43775:SF37">
    <property type="entry name" value="SI:DKEY-61P9.11"/>
    <property type="match status" value="1"/>
</dbReference>
<keyword evidence="3" id="KW-0808">Transferase</keyword>
<dbReference type="InterPro" id="IPR005814">
    <property type="entry name" value="Aminotrans_3"/>
</dbReference>
<evidence type="ECO:0000259" key="6">
    <source>
        <dbReference type="PROSITE" id="PS52004"/>
    </source>
</evidence>
<gene>
    <name evidence="7" type="ORF">SAMN05661091_1376</name>
</gene>
<dbReference type="InterPro" id="IPR014031">
    <property type="entry name" value="Ketoacyl_synth_C"/>
</dbReference>
<dbReference type="InterPro" id="IPR014030">
    <property type="entry name" value="Ketoacyl_synth_N"/>
</dbReference>
<accession>A0A1X7H025</accession>
<sequence length="1270" mass="141433">MSKDLFGLDALLASNDSLHSDRKKNNAVAVVGIGLQLPKANTIEQFWNVIMDGKDCVSGLPASRIPDIEQIVAYDEKDPSTFRYYEAAFLDHIDKFDYRFFGITQKEAALMDPNQRILLQTIWKALDNYGCASEQLSGSKTGVYVGYPSKNRYLEIIENVEPEFVDMATPGNIMSIAASRISHLLNLQGPNMLVDTTCSSSLVAAHQACNALEIGEIDLAIVGGINLLLEPYYSAERELPEIISSTGRTSTFDADSDGTGVGEGSIVMILKSYDKASADGDHIYAVIKGSAINHDGRSIGLTAPNVNAQSDVICQAWDKAGIDPSTIQYIEAHGTGTKMGDPIEIEALSKAFTKFTNKRNFCAVSSVKTNYGHLDSVAGLLGLLKAVLSLYYEQIPYQINFKNPNPNIDFSGSPFYVATAPSQWEEQIPKRCGVSSFGLSGTNCHMVLESYPSNHLPVQSAEPGLVTLSAKNIDSLQQVVSGFADYLKKQGSNYSFNSICYSSNIGRDQLDNRIAIVATDVQDLIAKLDFAQSRLRQGGQFEESTDVYIGLQIAVNNQERYGDLELNDIDGDKLSQLRHAARQYIQGFGADWNSLYTKAFQVKVPMPSYPLNEERCWIDYSRYNKKGEKGDYSMGYNRLDEIITNLRSFIAETYEIPEEEIDNEANFFELGIDSISILSLKQEVHERYGVEVSFNQLYTTMSSIQKLSVHLDELLPAQSEAIPTEASPEQMVKPISVLNNGSRNDLLQQVLKNQIDLLSYLVKEQSGLEVAPTQTYELSKSVPTQPATAPSSGEQQNKFFRRFIVKEDTKLDDKQLSYLEKMIPEYNAYTRKSKAYAEQFRPYWANERLVQGYSQVWKEIIYPVIAERAEGSKIWDLDGNEYLDFAMGFGVMLLGYNHPAIRESISTCLMDKIIIGPVTSLAGEVAKLITNITGVERVAFYNSGTEAVMNSVRMARATTNKNKIVIFNGSFHGTFDGVYAQRDVSASGHKSKPMSLGTPPKMAEDIVILEYGDPNALKVIQEHAHELAGILVEPVQSRRPQLQPKQFLHELRKIADQHNFALIFDEVITGFRLHPQGAQGYFEVEADIIAYGKIAGGGMPLGVVGGKAKFIDRVDGGNWNYGDESYPNMTLMHTGGTFNCHPLTMAAAKGVLQYIIDHPDLYDRLNSRTNIIQKELNDFFSSYEIPLEIVSCTSMFSFKPKSDVLFLRVLFYKLAMNGIYLWEGATCFVSEAHSDENILTFIQKVKMCCMELIEADCFSVKKKVNFLHNR</sequence>
<dbReference type="CDD" id="cd00833">
    <property type="entry name" value="PKS"/>
    <property type="match status" value="1"/>
</dbReference>
<evidence type="ECO:0000313" key="8">
    <source>
        <dbReference type="Proteomes" id="UP000192940"/>
    </source>
</evidence>
<dbReference type="GO" id="GO:0030170">
    <property type="term" value="F:pyridoxal phosphate binding"/>
    <property type="evidence" value="ECO:0007669"/>
    <property type="project" value="InterPro"/>
</dbReference>
<dbReference type="EMBL" id="LT840184">
    <property type="protein sequence ID" value="SMF76958.1"/>
    <property type="molecule type" value="Genomic_DNA"/>
</dbReference>
<dbReference type="InterPro" id="IPR036736">
    <property type="entry name" value="ACP-like_sf"/>
</dbReference>
<dbReference type="SMART" id="SM00825">
    <property type="entry name" value="PKS_KS"/>
    <property type="match status" value="1"/>
</dbReference>
<dbReference type="Gene3D" id="1.10.1240.100">
    <property type="match status" value="1"/>
</dbReference>
<evidence type="ECO:0000256" key="4">
    <source>
        <dbReference type="ARBA" id="ARBA00022898"/>
    </source>
</evidence>
<dbReference type="PROSITE" id="PS50075">
    <property type="entry name" value="CARRIER"/>
    <property type="match status" value="1"/>
</dbReference>
<dbReference type="GO" id="GO:0008483">
    <property type="term" value="F:transaminase activity"/>
    <property type="evidence" value="ECO:0007669"/>
    <property type="project" value="InterPro"/>
</dbReference>
<dbReference type="Gene3D" id="3.40.47.10">
    <property type="match status" value="1"/>
</dbReference>
<dbReference type="InterPro" id="IPR009081">
    <property type="entry name" value="PP-bd_ACP"/>
</dbReference>
<dbReference type="Gene3D" id="3.90.1150.10">
    <property type="entry name" value="Aspartate Aminotransferase, domain 1"/>
    <property type="match status" value="1"/>
</dbReference>
<dbReference type="Gene3D" id="3.40.640.10">
    <property type="entry name" value="Type I PLP-dependent aspartate aminotransferase-like (Major domain)"/>
    <property type="match status" value="1"/>
</dbReference>
<dbReference type="CDD" id="cd00610">
    <property type="entry name" value="OAT_like"/>
    <property type="match status" value="1"/>
</dbReference>
<dbReference type="InterPro" id="IPR015422">
    <property type="entry name" value="PyrdxlP-dep_Trfase_small"/>
</dbReference>
<keyword evidence="4" id="KW-0663">Pyridoxal phosphate</keyword>
<keyword evidence="1" id="KW-0596">Phosphopantetheine</keyword>
<dbReference type="GO" id="GO:0006633">
    <property type="term" value="P:fatty acid biosynthetic process"/>
    <property type="evidence" value="ECO:0007669"/>
    <property type="project" value="TreeGrafter"/>
</dbReference>
<reference evidence="7 8" key="1">
    <citation type="submission" date="2017-04" db="EMBL/GenBank/DDBJ databases">
        <authorList>
            <person name="Afonso C.L."/>
            <person name="Miller P.J."/>
            <person name="Scott M.A."/>
            <person name="Spackman E."/>
            <person name="Goraichik I."/>
            <person name="Dimitrov K.M."/>
            <person name="Suarez D.L."/>
            <person name="Swayne D.E."/>
        </authorList>
    </citation>
    <scope>NUCLEOTIDE SEQUENCE [LARGE SCALE GENOMIC DNA]</scope>
    <source>
        <strain evidence="7 8">N3/975</strain>
    </source>
</reference>
<dbReference type="STRING" id="1313296.SAMN05661091_1376"/>
<keyword evidence="8" id="KW-1185">Reference proteome</keyword>
<dbReference type="Proteomes" id="UP000192940">
    <property type="component" value="Chromosome I"/>
</dbReference>
<protein>
    <submittedName>
        <fullName evidence="7">Ketoacyl-synthetase C-terminal extension</fullName>
    </submittedName>
</protein>
<evidence type="ECO:0000256" key="2">
    <source>
        <dbReference type="ARBA" id="ARBA00022553"/>
    </source>
</evidence>
<dbReference type="SUPFAM" id="SSF53901">
    <property type="entry name" value="Thiolase-like"/>
    <property type="match status" value="1"/>
</dbReference>
<dbReference type="InterPro" id="IPR032821">
    <property type="entry name" value="PKS_assoc"/>
</dbReference>
<dbReference type="RefSeq" id="WP_208918322.1">
    <property type="nucleotide sequence ID" value="NZ_LT840184.1"/>
</dbReference>
<dbReference type="GO" id="GO:0005886">
    <property type="term" value="C:plasma membrane"/>
    <property type="evidence" value="ECO:0007669"/>
    <property type="project" value="TreeGrafter"/>
</dbReference>
<evidence type="ECO:0000259" key="5">
    <source>
        <dbReference type="PROSITE" id="PS50075"/>
    </source>
</evidence>
<dbReference type="Pfam" id="PF02801">
    <property type="entry name" value="Ketoacyl-synt_C"/>
    <property type="match status" value="1"/>
</dbReference>
<dbReference type="GO" id="GO:0071770">
    <property type="term" value="P:DIM/DIP cell wall layer assembly"/>
    <property type="evidence" value="ECO:0007669"/>
    <property type="project" value="TreeGrafter"/>
</dbReference>
<dbReference type="Pfam" id="PF16197">
    <property type="entry name" value="KAsynt_C_assoc"/>
    <property type="match status" value="1"/>
</dbReference>
<dbReference type="SMART" id="SM01294">
    <property type="entry name" value="PKS_PP_betabranch"/>
    <property type="match status" value="1"/>
</dbReference>
<feature type="domain" description="Ketosynthase family 3 (KS3)" evidence="6">
    <location>
        <begin position="25"/>
        <end position="450"/>
    </location>
</feature>
<dbReference type="SUPFAM" id="SSF47336">
    <property type="entry name" value="ACP-like"/>
    <property type="match status" value="1"/>
</dbReference>
<evidence type="ECO:0000256" key="1">
    <source>
        <dbReference type="ARBA" id="ARBA00022450"/>
    </source>
</evidence>
<dbReference type="SUPFAM" id="SSF53383">
    <property type="entry name" value="PLP-dependent transferases"/>
    <property type="match status" value="1"/>
</dbReference>
<dbReference type="GO" id="GO:0004312">
    <property type="term" value="F:fatty acid synthase activity"/>
    <property type="evidence" value="ECO:0007669"/>
    <property type="project" value="TreeGrafter"/>
</dbReference>
<evidence type="ECO:0000313" key="7">
    <source>
        <dbReference type="EMBL" id="SMF76958.1"/>
    </source>
</evidence>
<organism evidence="7 8">
    <name type="scientific">Paenibacillus uliginis N3/975</name>
    <dbReference type="NCBI Taxonomy" id="1313296"/>
    <lineage>
        <taxon>Bacteria</taxon>
        <taxon>Bacillati</taxon>
        <taxon>Bacillota</taxon>
        <taxon>Bacilli</taxon>
        <taxon>Bacillales</taxon>
        <taxon>Paenibacillaceae</taxon>
        <taxon>Paenibacillus</taxon>
    </lineage>
</organism>
<dbReference type="InterPro" id="IPR049704">
    <property type="entry name" value="Aminotrans_3_PPA_site"/>
</dbReference>
<keyword evidence="2" id="KW-0597">Phosphoprotein</keyword>
<dbReference type="AlphaFoldDB" id="A0A1X7H025"/>
<dbReference type="PANTHER" id="PTHR43775">
    <property type="entry name" value="FATTY ACID SYNTHASE"/>
    <property type="match status" value="1"/>
</dbReference>
<dbReference type="Gene3D" id="1.10.1200.10">
    <property type="entry name" value="ACP-like"/>
    <property type="match status" value="1"/>
</dbReference>
<dbReference type="InterPro" id="IPR016039">
    <property type="entry name" value="Thiolase-like"/>
</dbReference>
<name>A0A1X7H025_9BACL</name>
<dbReference type="PROSITE" id="PS00600">
    <property type="entry name" value="AA_TRANSFER_CLASS_3"/>
    <property type="match status" value="1"/>
</dbReference>
<dbReference type="InterPro" id="IPR050091">
    <property type="entry name" value="PKS_NRPS_Biosynth_Enz"/>
</dbReference>
<evidence type="ECO:0000256" key="3">
    <source>
        <dbReference type="ARBA" id="ARBA00022679"/>
    </source>
</evidence>
<dbReference type="PROSITE" id="PS52004">
    <property type="entry name" value="KS3_2"/>
    <property type="match status" value="1"/>
</dbReference>
<dbReference type="InterPro" id="IPR020841">
    <property type="entry name" value="PKS_Beta-ketoAc_synthase_dom"/>
</dbReference>
<dbReference type="Pfam" id="PF00202">
    <property type="entry name" value="Aminotran_3"/>
    <property type="match status" value="1"/>
</dbReference>
<dbReference type="InterPro" id="IPR015424">
    <property type="entry name" value="PyrdxlP-dep_Trfase"/>
</dbReference>
<feature type="domain" description="Carrier" evidence="5">
    <location>
        <begin position="640"/>
        <end position="715"/>
    </location>
</feature>
<dbReference type="Pfam" id="PF00550">
    <property type="entry name" value="PP-binding"/>
    <property type="match status" value="1"/>
</dbReference>